<dbReference type="GO" id="GO:0007411">
    <property type="term" value="P:axon guidance"/>
    <property type="evidence" value="ECO:0007669"/>
    <property type="project" value="UniProtKB-ARBA"/>
</dbReference>
<dbReference type="InParanoid" id="A0A6I8T6G0"/>
<dbReference type="Pfam" id="PF00096">
    <property type="entry name" value="zf-C2H2"/>
    <property type="match status" value="4"/>
</dbReference>
<feature type="region of interest" description="Disordered" evidence="14">
    <location>
        <begin position="738"/>
        <end position="759"/>
    </location>
</feature>
<evidence type="ECO:0000256" key="7">
    <source>
        <dbReference type="ARBA" id="ARBA00022833"/>
    </source>
</evidence>
<evidence type="ECO:0000256" key="10">
    <source>
        <dbReference type="ARBA" id="ARBA00023242"/>
    </source>
</evidence>
<sequence>MLSCLVPPRFGQEDSVMPSSATFALQFPALASGLPKDDESNTPQTDCFLQCPQCHQTLPGFQALKEHIDNVHSMIKQEHHDSATPSPPLSAFYHHHHHHQQQAFQPIGSQSLPSPPASTSTLENSHCNEPTSLATNGSRSSSSNSNSSSSSRNSNSSHSSSSSCSRSTSAGGVLGLVATSSAATIADEGGRSISPTYSNSSSIGGGSNCGAGGVGGGHGNTAGSNSSNGAEPYACLQCSASFPNRDLLEKHELMHVPNALVSCKVCHKQFANVYRLQRHMISHDESTLLRKFKCTDCDKAFKFKHHLKEHVRIHSGEKPFGCTNCGKRFSHSGSYSSHMTSKKCISMGLKLNNNSSSVANNNGSGSPSGASGKSEKSGRRSGSYLPGGSPAAAGLSNGQLANGQNTTNNANSNTFFPMLPKYPNYETAAFLASFNHLYPINPVNPAFSPYSIQRLIELSAGAAAGSAPTAESMESLILKTQQQINATLKSDLGRHSKSPSVTHSDAEDMIEEVTENENEEEEEPKLVMDVDDDEDEAQENDEDAEKKDIKVDEDDEEDDEEQKFPIERRSVQPSPVVPEHRLTGGEVDMASANDYRNILDDMKQKILDAAHRIGVGDQVIHRQSTPIAVSTEPIKTERPESVSSPELNIDIDHRSPSPAPVASPTPLIKQEFKEDEDMEKVDDKPPVLQCSQCHATFNHQAELIQHEQVLCQSLLFQKQMAAAAAAAAAASNYIPMHSGSEDDTDFDGSKVSSERSGKVRVRTAISEEQQNELKKYYAMNNKPNREEFQVIAKRVGMEARVVQVWFQNNRSRERKMGNLTNNRNPIQTENSAPAIFSADTPTPSQPTETDQPLDLSVKKPESIPSSSPRYGTAPQSQPDAATLLDEAMNLSVKSSRSSTPFKGFYPYNQFSTEMIIRQTPSPNEAAAPRQNPQIRPPAVAAVYPPIPPTDSAFIGMDRFLQHFPSELARAPIRADSLSPGAEKRAWRDLEQYEAAVKLHGQYDEQKLLQMQSMLNVPKRVLYSTANSGKEQPDAEGQYICDQCDKAFSKHSSLQRHKYEHSGQRPYKCVECPKAFKHKHHLTEHKRLHSGEKPFQCCKCLKRFSHSGSYSQHMNHRYSYCKPYRDGK</sequence>
<dbReference type="PROSITE" id="PS00028">
    <property type="entry name" value="ZINC_FINGER_C2H2_1"/>
    <property type="match status" value="5"/>
</dbReference>
<dbReference type="FunCoup" id="A0A6I8T6G0">
    <property type="interactions" value="1140"/>
</dbReference>
<keyword evidence="10 12" id="KW-0539">Nucleus</keyword>
<dbReference type="SMART" id="SM00355">
    <property type="entry name" value="ZnF_C2H2"/>
    <property type="match status" value="9"/>
</dbReference>
<evidence type="ECO:0000256" key="9">
    <source>
        <dbReference type="ARBA" id="ARBA00023155"/>
    </source>
</evidence>
<evidence type="ECO:0000256" key="4">
    <source>
        <dbReference type="ARBA" id="ARBA00022723"/>
    </source>
</evidence>
<evidence type="ECO:0000313" key="16">
    <source>
        <dbReference type="Proteomes" id="UP000008820"/>
    </source>
</evidence>
<dbReference type="InterPro" id="IPR013087">
    <property type="entry name" value="Znf_C2H2_type"/>
</dbReference>
<dbReference type="Pfam" id="PF00046">
    <property type="entry name" value="Homeodomain"/>
    <property type="match status" value="1"/>
</dbReference>
<comment type="subcellular location">
    <subcellularLocation>
        <location evidence="2 12 13">Nucleus</location>
    </subcellularLocation>
</comment>
<accession>A0A6I8T6G0</accession>
<keyword evidence="8 12" id="KW-0238">DNA-binding</keyword>
<dbReference type="PROSITE" id="PS50157">
    <property type="entry name" value="ZINC_FINGER_C2H2_2"/>
    <property type="match status" value="7"/>
</dbReference>
<feature type="region of interest" description="Disordered" evidence="14">
    <location>
        <begin position="355"/>
        <end position="408"/>
    </location>
</feature>
<dbReference type="Proteomes" id="UP000008820">
    <property type="component" value="Chromosome 1"/>
</dbReference>
<dbReference type="InterPro" id="IPR036236">
    <property type="entry name" value="Znf_C2H2_sf"/>
</dbReference>
<dbReference type="InterPro" id="IPR017970">
    <property type="entry name" value="Homeobox_CS"/>
</dbReference>
<feature type="compositionally biased region" description="Polar residues" evidence="14">
    <location>
        <begin position="839"/>
        <end position="850"/>
    </location>
</feature>
<dbReference type="GO" id="GO:0000978">
    <property type="term" value="F:RNA polymerase II cis-regulatory region sequence-specific DNA binding"/>
    <property type="evidence" value="ECO:0007669"/>
    <property type="project" value="TreeGrafter"/>
</dbReference>
<organism evidence="15 16">
    <name type="scientific">Aedes aegypti</name>
    <name type="common">Yellowfever mosquito</name>
    <name type="synonym">Culex aegypti</name>
    <dbReference type="NCBI Taxonomy" id="7159"/>
    <lineage>
        <taxon>Eukaryota</taxon>
        <taxon>Metazoa</taxon>
        <taxon>Ecdysozoa</taxon>
        <taxon>Arthropoda</taxon>
        <taxon>Hexapoda</taxon>
        <taxon>Insecta</taxon>
        <taxon>Pterygota</taxon>
        <taxon>Neoptera</taxon>
        <taxon>Endopterygota</taxon>
        <taxon>Diptera</taxon>
        <taxon>Nematocera</taxon>
        <taxon>Culicoidea</taxon>
        <taxon>Culicidae</taxon>
        <taxon>Culicinae</taxon>
        <taxon>Aedini</taxon>
        <taxon>Aedes</taxon>
        <taxon>Stegomyia</taxon>
    </lineage>
</organism>
<keyword evidence="16" id="KW-1185">Reference proteome</keyword>
<dbReference type="GO" id="GO:0000122">
    <property type="term" value="P:negative regulation of transcription by RNA polymerase II"/>
    <property type="evidence" value="ECO:0007669"/>
    <property type="project" value="UniProtKB-ARBA"/>
</dbReference>
<feature type="compositionally biased region" description="Acidic residues" evidence="14">
    <location>
        <begin position="507"/>
        <end position="543"/>
    </location>
</feature>
<evidence type="ECO:0000256" key="5">
    <source>
        <dbReference type="ARBA" id="ARBA00022737"/>
    </source>
</evidence>
<comment type="function">
    <text evidence="1">May be involved in transcriptional regulation.</text>
</comment>
<feature type="compositionally biased region" description="Low complexity" evidence="14">
    <location>
        <begin position="138"/>
        <end position="166"/>
    </location>
</feature>
<dbReference type="GO" id="GO:0045595">
    <property type="term" value="P:regulation of cell differentiation"/>
    <property type="evidence" value="ECO:0007669"/>
    <property type="project" value="UniProtKB-ARBA"/>
</dbReference>
<dbReference type="PANTHER" id="PTHR24391">
    <property type="entry name" value="HISTONE H4 TRANSCRIPTION FACTOR-RELATED"/>
    <property type="match status" value="1"/>
</dbReference>
<dbReference type="SUPFAM" id="SSF46689">
    <property type="entry name" value="Homeodomain-like"/>
    <property type="match status" value="1"/>
</dbReference>
<feature type="region of interest" description="Disordered" evidence="14">
    <location>
        <begin position="489"/>
        <end position="581"/>
    </location>
</feature>
<feature type="region of interest" description="Disordered" evidence="14">
    <location>
        <begin position="633"/>
        <end position="665"/>
    </location>
</feature>
<dbReference type="FunFam" id="3.30.160.60:FF:000744">
    <property type="entry name" value="zinc finger E-box-binding homeobox 1"/>
    <property type="match status" value="1"/>
</dbReference>
<reference evidence="15" key="2">
    <citation type="submission" date="2020-05" db="UniProtKB">
        <authorList>
            <consortium name="EnsemblMetazoa"/>
        </authorList>
    </citation>
    <scope>IDENTIFICATION</scope>
    <source>
        <strain evidence="15">LVP_AGWG</strain>
    </source>
</reference>
<keyword evidence="4" id="KW-0479">Metal-binding</keyword>
<evidence type="ECO:0000256" key="12">
    <source>
        <dbReference type="PROSITE-ProRule" id="PRU00108"/>
    </source>
</evidence>
<evidence type="ECO:0000256" key="8">
    <source>
        <dbReference type="ARBA" id="ARBA00023125"/>
    </source>
</evidence>
<keyword evidence="7" id="KW-0862">Zinc</keyword>
<gene>
    <name evidence="15" type="primary">5580130</name>
</gene>
<dbReference type="SUPFAM" id="SSF57667">
    <property type="entry name" value="beta-beta-alpha zinc fingers"/>
    <property type="match status" value="4"/>
</dbReference>
<dbReference type="FunFam" id="3.30.160.60:FF:000013">
    <property type="entry name" value="Putative zinc finger E-box-binding homeobox 2"/>
    <property type="match status" value="2"/>
</dbReference>
<evidence type="ECO:0000256" key="11">
    <source>
        <dbReference type="PROSITE-ProRule" id="PRU00042"/>
    </source>
</evidence>
<dbReference type="InterPro" id="IPR051574">
    <property type="entry name" value="ZnF_E-box_Homeobox"/>
</dbReference>
<dbReference type="AlphaFoldDB" id="A0A6I8T6G0"/>
<feature type="DNA-binding region" description="Homeobox" evidence="12">
    <location>
        <begin position="758"/>
        <end position="817"/>
    </location>
</feature>
<reference evidence="15 16" key="1">
    <citation type="submission" date="2017-06" db="EMBL/GenBank/DDBJ databases">
        <title>Aedes aegypti genome working group (AGWG) sequencing and assembly.</title>
        <authorList>
            <consortium name="Aedes aegypti Genome Working Group (AGWG)"/>
            <person name="Matthews B.J."/>
        </authorList>
    </citation>
    <scope>NUCLEOTIDE SEQUENCE [LARGE SCALE GENOMIC DNA]</scope>
    <source>
        <strain evidence="15 16">LVP_AGWG</strain>
    </source>
</reference>
<dbReference type="EnsemblMetazoa" id="AAEL002451-RB">
    <property type="protein sequence ID" value="AAEL002451-PB"/>
    <property type="gene ID" value="AAEL002451"/>
</dbReference>
<feature type="compositionally biased region" description="Low complexity" evidence="14">
    <location>
        <begin position="109"/>
        <end position="122"/>
    </location>
</feature>
<dbReference type="Gene3D" id="1.10.10.60">
    <property type="entry name" value="Homeodomain-like"/>
    <property type="match status" value="1"/>
</dbReference>
<dbReference type="Gene3D" id="3.30.160.60">
    <property type="entry name" value="Classic Zinc Finger"/>
    <property type="match status" value="6"/>
</dbReference>
<dbReference type="OrthoDB" id="7491548at2759"/>
<evidence type="ECO:0000256" key="13">
    <source>
        <dbReference type="RuleBase" id="RU000682"/>
    </source>
</evidence>
<dbReference type="InterPro" id="IPR009057">
    <property type="entry name" value="Homeodomain-like_sf"/>
</dbReference>
<evidence type="ECO:0000256" key="3">
    <source>
        <dbReference type="ARBA" id="ARBA00006991"/>
    </source>
</evidence>
<feature type="compositionally biased region" description="Polar residues" evidence="14">
    <location>
        <begin position="123"/>
        <end position="137"/>
    </location>
</feature>
<dbReference type="FunFam" id="3.30.160.60:FF:001602">
    <property type="entry name" value="Zinc finger protein 490"/>
    <property type="match status" value="1"/>
</dbReference>
<dbReference type="InterPro" id="IPR001356">
    <property type="entry name" value="HD"/>
</dbReference>
<evidence type="ECO:0000256" key="14">
    <source>
        <dbReference type="SAM" id="MobiDB-lite"/>
    </source>
</evidence>
<keyword evidence="9 12" id="KW-0371">Homeobox</keyword>
<keyword evidence="5" id="KW-0677">Repeat</keyword>
<dbReference type="PROSITE" id="PS50071">
    <property type="entry name" value="HOMEOBOX_2"/>
    <property type="match status" value="1"/>
</dbReference>
<proteinExistence type="inferred from homology"/>
<feature type="compositionally biased region" description="Low complexity" evidence="14">
    <location>
        <begin position="397"/>
        <end position="408"/>
    </location>
</feature>
<evidence type="ECO:0000256" key="2">
    <source>
        <dbReference type="ARBA" id="ARBA00004123"/>
    </source>
</evidence>
<feature type="compositionally biased region" description="Low complexity" evidence="14">
    <location>
        <begin position="355"/>
        <end position="372"/>
    </location>
</feature>
<dbReference type="PROSITE" id="PS00027">
    <property type="entry name" value="HOMEOBOX_1"/>
    <property type="match status" value="1"/>
</dbReference>
<keyword evidence="6 11" id="KW-0863">Zinc-finger</keyword>
<feature type="compositionally biased region" description="Polar residues" evidence="14">
    <location>
        <begin position="863"/>
        <end position="877"/>
    </location>
</feature>
<name>A0A6I8T6G0_AEDAE</name>
<evidence type="ECO:0000313" key="15">
    <source>
        <dbReference type="EnsemblMetazoa" id="AAEL002451-PB"/>
    </source>
</evidence>
<feature type="region of interest" description="Disordered" evidence="14">
    <location>
        <begin position="77"/>
        <end position="166"/>
    </location>
</feature>
<feature type="compositionally biased region" description="Polar residues" evidence="14">
    <location>
        <begin position="818"/>
        <end position="831"/>
    </location>
</feature>
<dbReference type="SMART" id="SM00389">
    <property type="entry name" value="HOX"/>
    <property type="match status" value="1"/>
</dbReference>
<evidence type="ECO:0000256" key="1">
    <source>
        <dbReference type="ARBA" id="ARBA00003767"/>
    </source>
</evidence>
<protein>
    <submittedName>
        <fullName evidence="15">Uncharacterized protein</fullName>
    </submittedName>
</protein>
<dbReference type="GO" id="GO:0005634">
    <property type="term" value="C:nucleus"/>
    <property type="evidence" value="ECO:0007669"/>
    <property type="project" value="UniProtKB-SubCell"/>
</dbReference>
<comment type="similarity">
    <text evidence="3">Belongs to the krueppel C2H2-type zinc-finger protein family.</text>
</comment>
<feature type="compositionally biased region" description="Acidic residues" evidence="14">
    <location>
        <begin position="551"/>
        <end position="561"/>
    </location>
</feature>
<dbReference type="CDD" id="cd00086">
    <property type="entry name" value="homeodomain"/>
    <property type="match status" value="1"/>
</dbReference>
<evidence type="ECO:0000256" key="6">
    <source>
        <dbReference type="ARBA" id="ARBA00022771"/>
    </source>
</evidence>
<dbReference type="GO" id="GO:0000981">
    <property type="term" value="F:DNA-binding transcription factor activity, RNA polymerase II-specific"/>
    <property type="evidence" value="ECO:0007669"/>
    <property type="project" value="InterPro"/>
</dbReference>
<dbReference type="GO" id="GO:0008270">
    <property type="term" value="F:zinc ion binding"/>
    <property type="evidence" value="ECO:0007669"/>
    <property type="project" value="UniProtKB-KW"/>
</dbReference>
<dbReference type="PANTHER" id="PTHR24391:SF27">
    <property type="entry name" value="ZINC FINGER PROTEIN 1"/>
    <property type="match status" value="1"/>
</dbReference>
<dbReference type="FunFam" id="3.30.160.60:FF:000072">
    <property type="entry name" value="zinc finger protein 143 isoform X1"/>
    <property type="match status" value="1"/>
</dbReference>
<feature type="region of interest" description="Disordered" evidence="14">
    <location>
        <begin position="813"/>
        <end position="877"/>
    </location>
</feature>